<organism evidence="1 2">
    <name type="scientific">Auriscalpium vulgare</name>
    <dbReference type="NCBI Taxonomy" id="40419"/>
    <lineage>
        <taxon>Eukaryota</taxon>
        <taxon>Fungi</taxon>
        <taxon>Dikarya</taxon>
        <taxon>Basidiomycota</taxon>
        <taxon>Agaricomycotina</taxon>
        <taxon>Agaricomycetes</taxon>
        <taxon>Russulales</taxon>
        <taxon>Auriscalpiaceae</taxon>
        <taxon>Auriscalpium</taxon>
    </lineage>
</organism>
<comment type="caution">
    <text evidence="1">The sequence shown here is derived from an EMBL/GenBank/DDBJ whole genome shotgun (WGS) entry which is preliminary data.</text>
</comment>
<protein>
    <submittedName>
        <fullName evidence="1">Uncharacterized protein</fullName>
    </submittedName>
</protein>
<evidence type="ECO:0000313" key="1">
    <source>
        <dbReference type="EMBL" id="KAI0039407.1"/>
    </source>
</evidence>
<keyword evidence="2" id="KW-1185">Reference proteome</keyword>
<sequence length="220" mass="24011">MDPKDSRAGAPPVEDRSTVKKTIRKVWNSTGNLRQAVLPKKFKPSEGKSQPEPIPPLRRTAVSPETASPKAAIPPLPLAAPPPVQQNILSREDLEKAFHWQTPSQPTPTSLPPPPRRSRTDPGPKTDTVRLDADVTKTEPPSQGFVLARGSWQETLGKTPGDVKETLALGKSNSESVESVESEPEGLTMVVATTWATRNSIRRGQATCRKSLSLRMRLVH</sequence>
<accession>A0ACB8R667</accession>
<gene>
    <name evidence="1" type="ORF">FA95DRAFT_1567172</name>
</gene>
<dbReference type="Proteomes" id="UP000814033">
    <property type="component" value="Unassembled WGS sequence"/>
</dbReference>
<name>A0ACB8R667_9AGAM</name>
<reference evidence="1" key="1">
    <citation type="submission" date="2021-02" db="EMBL/GenBank/DDBJ databases">
        <authorList>
            <consortium name="DOE Joint Genome Institute"/>
            <person name="Ahrendt S."/>
            <person name="Looney B.P."/>
            <person name="Miyauchi S."/>
            <person name="Morin E."/>
            <person name="Drula E."/>
            <person name="Courty P.E."/>
            <person name="Chicoki N."/>
            <person name="Fauchery L."/>
            <person name="Kohler A."/>
            <person name="Kuo A."/>
            <person name="Labutti K."/>
            <person name="Pangilinan J."/>
            <person name="Lipzen A."/>
            <person name="Riley R."/>
            <person name="Andreopoulos W."/>
            <person name="He G."/>
            <person name="Johnson J."/>
            <person name="Barry K.W."/>
            <person name="Grigoriev I.V."/>
            <person name="Nagy L."/>
            <person name="Hibbett D."/>
            <person name="Henrissat B."/>
            <person name="Matheny P.B."/>
            <person name="Labbe J."/>
            <person name="Martin F."/>
        </authorList>
    </citation>
    <scope>NUCLEOTIDE SEQUENCE</scope>
    <source>
        <strain evidence="1">FP105234-sp</strain>
    </source>
</reference>
<dbReference type="EMBL" id="MU276308">
    <property type="protein sequence ID" value="KAI0039407.1"/>
    <property type="molecule type" value="Genomic_DNA"/>
</dbReference>
<reference evidence="1" key="2">
    <citation type="journal article" date="2022" name="New Phytol.">
        <title>Evolutionary transition to the ectomycorrhizal habit in the genomes of a hyperdiverse lineage of mushroom-forming fungi.</title>
        <authorList>
            <person name="Looney B."/>
            <person name="Miyauchi S."/>
            <person name="Morin E."/>
            <person name="Drula E."/>
            <person name="Courty P.E."/>
            <person name="Kohler A."/>
            <person name="Kuo A."/>
            <person name="LaButti K."/>
            <person name="Pangilinan J."/>
            <person name="Lipzen A."/>
            <person name="Riley R."/>
            <person name="Andreopoulos W."/>
            <person name="He G."/>
            <person name="Johnson J."/>
            <person name="Nolan M."/>
            <person name="Tritt A."/>
            <person name="Barry K.W."/>
            <person name="Grigoriev I.V."/>
            <person name="Nagy L.G."/>
            <person name="Hibbett D."/>
            <person name="Henrissat B."/>
            <person name="Matheny P.B."/>
            <person name="Labbe J."/>
            <person name="Martin F.M."/>
        </authorList>
    </citation>
    <scope>NUCLEOTIDE SEQUENCE</scope>
    <source>
        <strain evidence="1">FP105234-sp</strain>
    </source>
</reference>
<proteinExistence type="predicted"/>
<evidence type="ECO:0000313" key="2">
    <source>
        <dbReference type="Proteomes" id="UP000814033"/>
    </source>
</evidence>